<evidence type="ECO:0000313" key="2">
    <source>
        <dbReference type="WBParaSite" id="ACRNAN_scaffold378.g19082.t1"/>
    </source>
</evidence>
<keyword evidence="1" id="KW-1185">Reference proteome</keyword>
<accession>A0A914DTC4</accession>
<name>A0A914DTC4_9BILA</name>
<evidence type="ECO:0000313" key="1">
    <source>
        <dbReference type="Proteomes" id="UP000887540"/>
    </source>
</evidence>
<reference evidence="2" key="1">
    <citation type="submission" date="2022-11" db="UniProtKB">
        <authorList>
            <consortium name="WormBaseParasite"/>
        </authorList>
    </citation>
    <scope>IDENTIFICATION</scope>
</reference>
<organism evidence="1 2">
    <name type="scientific">Acrobeloides nanus</name>
    <dbReference type="NCBI Taxonomy" id="290746"/>
    <lineage>
        <taxon>Eukaryota</taxon>
        <taxon>Metazoa</taxon>
        <taxon>Ecdysozoa</taxon>
        <taxon>Nematoda</taxon>
        <taxon>Chromadorea</taxon>
        <taxon>Rhabditida</taxon>
        <taxon>Tylenchina</taxon>
        <taxon>Cephalobomorpha</taxon>
        <taxon>Cephaloboidea</taxon>
        <taxon>Cephalobidae</taxon>
        <taxon>Acrobeloides</taxon>
    </lineage>
</organism>
<dbReference type="AlphaFoldDB" id="A0A914DTC4"/>
<dbReference type="WBParaSite" id="ACRNAN_scaffold378.g19082.t1">
    <property type="protein sequence ID" value="ACRNAN_scaffold378.g19082.t1"/>
    <property type="gene ID" value="ACRNAN_scaffold378.g19082"/>
</dbReference>
<proteinExistence type="predicted"/>
<protein>
    <submittedName>
        <fullName evidence="2">Uncharacterized protein</fullName>
    </submittedName>
</protein>
<sequence>MVIKKATLLYALKMIFEKIYGQCEVQEMENALEYILEKSDEKESIYEKLFDENAEDEARTHLQSLLDKICKSKHNIGHSHSPQSLFELAKLFRFFGDCRISSELIWDAASLAILNFASELEIVINSHNGKRRFAYAVSNDLGLRMCHFELCHSAFYTNCYDKDDIDTAFKYLEDFLSMLQNVELNEAQKTNLYNERYKYV</sequence>
<dbReference type="Proteomes" id="UP000887540">
    <property type="component" value="Unplaced"/>
</dbReference>